<dbReference type="PANTHER" id="PTHR33695">
    <property type="entry name" value="LIPOPROTEIN SIGNAL PEPTIDASE"/>
    <property type="match status" value="1"/>
</dbReference>
<dbReference type="PRINTS" id="PR00781">
    <property type="entry name" value="LIPOSIGPTASE"/>
</dbReference>
<evidence type="ECO:0000313" key="11">
    <source>
        <dbReference type="EMBL" id="OHA55546.1"/>
    </source>
</evidence>
<evidence type="ECO:0000256" key="4">
    <source>
        <dbReference type="ARBA" id="ARBA00022692"/>
    </source>
</evidence>
<evidence type="ECO:0000256" key="9">
    <source>
        <dbReference type="RuleBase" id="RU004181"/>
    </source>
</evidence>
<keyword evidence="2" id="KW-1003">Cell membrane</keyword>
<name>A0A1G2Q4P0_9BACT</name>
<keyword evidence="8 10" id="KW-0472">Membrane</keyword>
<dbReference type="AlphaFoldDB" id="A0A1G2Q4P0"/>
<evidence type="ECO:0000256" key="5">
    <source>
        <dbReference type="ARBA" id="ARBA00022750"/>
    </source>
</evidence>
<accession>A0A1G2Q4P0</accession>
<keyword evidence="6" id="KW-0378">Hydrolase</keyword>
<evidence type="ECO:0000256" key="6">
    <source>
        <dbReference type="ARBA" id="ARBA00022801"/>
    </source>
</evidence>
<reference evidence="11 12" key="1">
    <citation type="journal article" date="2016" name="Nat. Commun.">
        <title>Thousands of microbial genomes shed light on interconnected biogeochemical processes in an aquifer system.</title>
        <authorList>
            <person name="Anantharaman K."/>
            <person name="Brown C.T."/>
            <person name="Hug L.A."/>
            <person name="Sharon I."/>
            <person name="Castelle C.J."/>
            <person name="Probst A.J."/>
            <person name="Thomas B.C."/>
            <person name="Singh A."/>
            <person name="Wilkins M.J."/>
            <person name="Karaoz U."/>
            <person name="Brodie E.L."/>
            <person name="Williams K.H."/>
            <person name="Hubbard S.S."/>
            <person name="Banfield J.F."/>
        </authorList>
    </citation>
    <scope>NUCLEOTIDE SEQUENCE [LARGE SCALE GENOMIC DNA]</scope>
</reference>
<keyword evidence="5" id="KW-0064">Aspartyl protease</keyword>
<feature type="transmembrane region" description="Helical" evidence="10">
    <location>
        <begin position="121"/>
        <end position="142"/>
    </location>
</feature>
<protein>
    <submittedName>
        <fullName evidence="11">Uncharacterized protein</fullName>
    </submittedName>
</protein>
<keyword evidence="7 10" id="KW-1133">Transmembrane helix</keyword>
<dbReference type="Proteomes" id="UP000178936">
    <property type="component" value="Unassembled WGS sequence"/>
</dbReference>
<comment type="similarity">
    <text evidence="1 9">Belongs to the peptidase A8 family.</text>
</comment>
<dbReference type="PANTHER" id="PTHR33695:SF1">
    <property type="entry name" value="LIPOPROTEIN SIGNAL PEPTIDASE"/>
    <property type="match status" value="1"/>
</dbReference>
<dbReference type="InterPro" id="IPR001872">
    <property type="entry name" value="Peptidase_A8"/>
</dbReference>
<dbReference type="EMBL" id="MHTB01000011">
    <property type="protein sequence ID" value="OHA55546.1"/>
    <property type="molecule type" value="Genomic_DNA"/>
</dbReference>
<feature type="transmembrane region" description="Helical" evidence="10">
    <location>
        <begin position="82"/>
        <end position="101"/>
    </location>
</feature>
<dbReference type="GO" id="GO:0004190">
    <property type="term" value="F:aspartic-type endopeptidase activity"/>
    <property type="evidence" value="ECO:0007669"/>
    <property type="project" value="UniProtKB-KW"/>
</dbReference>
<feature type="transmembrane region" description="Helical" evidence="10">
    <location>
        <begin position="47"/>
        <end position="70"/>
    </location>
</feature>
<evidence type="ECO:0000256" key="10">
    <source>
        <dbReference type="SAM" id="Phobius"/>
    </source>
</evidence>
<gene>
    <name evidence="11" type="ORF">A2226_01395</name>
</gene>
<proteinExistence type="inferred from homology"/>
<evidence type="ECO:0000256" key="8">
    <source>
        <dbReference type="ARBA" id="ARBA00023136"/>
    </source>
</evidence>
<comment type="caution">
    <text evidence="11">The sequence shown here is derived from an EMBL/GenBank/DDBJ whole genome shotgun (WGS) entry which is preliminary data.</text>
</comment>
<dbReference type="GO" id="GO:0006508">
    <property type="term" value="P:proteolysis"/>
    <property type="evidence" value="ECO:0007669"/>
    <property type="project" value="UniProtKB-KW"/>
</dbReference>
<dbReference type="GO" id="GO:0016020">
    <property type="term" value="C:membrane"/>
    <property type="evidence" value="ECO:0007669"/>
    <property type="project" value="InterPro"/>
</dbReference>
<dbReference type="Pfam" id="PF01252">
    <property type="entry name" value="Peptidase_A8"/>
    <property type="match status" value="1"/>
</dbReference>
<evidence type="ECO:0000256" key="3">
    <source>
        <dbReference type="ARBA" id="ARBA00022670"/>
    </source>
</evidence>
<evidence type="ECO:0000256" key="7">
    <source>
        <dbReference type="ARBA" id="ARBA00022989"/>
    </source>
</evidence>
<evidence type="ECO:0000313" key="12">
    <source>
        <dbReference type="Proteomes" id="UP000178936"/>
    </source>
</evidence>
<evidence type="ECO:0000256" key="1">
    <source>
        <dbReference type="ARBA" id="ARBA00006139"/>
    </source>
</evidence>
<keyword evidence="3" id="KW-0645">Protease</keyword>
<organism evidence="11 12">
    <name type="scientific">Candidatus Veblenbacteria bacterium RIFOXYA2_FULL_43_9</name>
    <dbReference type="NCBI Taxonomy" id="1802425"/>
    <lineage>
        <taxon>Bacteria</taxon>
        <taxon>Candidatus Vebleniibacteriota</taxon>
    </lineage>
</organism>
<keyword evidence="4 10" id="KW-0812">Transmembrane</keyword>
<sequence>MNKSRAILIWLVFILFLFDRLLKKIVIHLAPGTSDDFFYFTLYINKSGPFSLALPSVFLIAIATVVLIWLTYLGWQFFKVKNLNRLLGISLMLVGGFSNFWDRVLVGGVIDIWYLPVLTGLNFNLADIYLLSGVLILVLSYYRPYSK</sequence>
<evidence type="ECO:0000256" key="2">
    <source>
        <dbReference type="ARBA" id="ARBA00022475"/>
    </source>
</evidence>